<evidence type="ECO:0000313" key="8">
    <source>
        <dbReference type="Proteomes" id="UP001600888"/>
    </source>
</evidence>
<sequence length="253" mass="27855">MVIPTPVELPPVDNNFEPVPVQGALPTDCQEYYQARSGETCRDIAAAHRSITQSQFLAWHPFLNNNCDGLWAGYYYCLYAGSQTPEPPVQTTLPEPVEPDTTSDCRAWFKGDGFTCDDIVYIFGRFSLSDFIKWNPRLGPSCENIQPEYWYCVAVPGTPTTRTDPLPSATDPPPDSTTSVPPRTTSSGPVVTPTPVQSGMISGCQKFYLVQAGDGCWAIANSAGIALDDFYKWNPAVGDCRDLWPDYYVCIGI</sequence>
<reference evidence="7 8" key="1">
    <citation type="submission" date="2024-03" db="EMBL/GenBank/DDBJ databases">
        <title>A high-quality draft genome sequence of Diaporthe vaccinii, a causative agent of upright dieback and viscid rot disease in cranberry plants.</title>
        <authorList>
            <person name="Sarrasin M."/>
            <person name="Lang B.F."/>
            <person name="Burger G."/>
        </authorList>
    </citation>
    <scope>NUCLEOTIDE SEQUENCE [LARGE SCALE GENOMIC DNA]</scope>
    <source>
        <strain evidence="7 8">IS7</strain>
    </source>
</reference>
<dbReference type="InterPro" id="IPR052210">
    <property type="entry name" value="LysM1-like"/>
</dbReference>
<evidence type="ECO:0000256" key="1">
    <source>
        <dbReference type="ARBA" id="ARBA00022669"/>
    </source>
</evidence>
<accession>A0ABR4FCV9</accession>
<comment type="caution">
    <text evidence="7">The sequence shown here is derived from an EMBL/GenBank/DDBJ whole genome shotgun (WGS) entry which is preliminary data.</text>
</comment>
<dbReference type="PANTHER" id="PTHR34997:SF2">
    <property type="entry name" value="LYSM DOMAIN-CONTAINING PROTEIN-RELATED"/>
    <property type="match status" value="1"/>
</dbReference>
<feature type="region of interest" description="Disordered" evidence="5">
    <location>
        <begin position="162"/>
        <end position="192"/>
    </location>
</feature>
<dbReference type="Gene3D" id="3.10.350.10">
    <property type="entry name" value="LysM domain"/>
    <property type="match status" value="3"/>
</dbReference>
<comment type="similarity">
    <text evidence="4">Belongs to the secreted LysM effector family.</text>
</comment>
<organism evidence="7 8">
    <name type="scientific">Diaporthe vaccinii</name>
    <dbReference type="NCBI Taxonomy" id="105482"/>
    <lineage>
        <taxon>Eukaryota</taxon>
        <taxon>Fungi</taxon>
        <taxon>Dikarya</taxon>
        <taxon>Ascomycota</taxon>
        <taxon>Pezizomycotina</taxon>
        <taxon>Sordariomycetes</taxon>
        <taxon>Sordariomycetidae</taxon>
        <taxon>Diaporthales</taxon>
        <taxon>Diaporthaceae</taxon>
        <taxon>Diaporthe</taxon>
        <taxon>Diaporthe eres species complex</taxon>
    </lineage>
</organism>
<feature type="domain" description="LysM" evidence="6">
    <location>
        <begin position="31"/>
        <end position="78"/>
    </location>
</feature>
<name>A0ABR4FCV9_9PEZI</name>
<evidence type="ECO:0000256" key="3">
    <source>
        <dbReference type="ARBA" id="ARBA00023026"/>
    </source>
</evidence>
<dbReference type="Proteomes" id="UP001600888">
    <property type="component" value="Unassembled WGS sequence"/>
</dbReference>
<evidence type="ECO:0000256" key="5">
    <source>
        <dbReference type="SAM" id="MobiDB-lite"/>
    </source>
</evidence>
<feature type="domain" description="LysM" evidence="6">
    <location>
        <begin position="206"/>
        <end position="251"/>
    </location>
</feature>
<feature type="compositionally biased region" description="Low complexity" evidence="5">
    <location>
        <begin position="176"/>
        <end position="192"/>
    </location>
</feature>
<dbReference type="PROSITE" id="PS51782">
    <property type="entry name" value="LYSM"/>
    <property type="match status" value="2"/>
</dbReference>
<evidence type="ECO:0000259" key="6">
    <source>
        <dbReference type="PROSITE" id="PS51782"/>
    </source>
</evidence>
<dbReference type="SMART" id="SM00257">
    <property type="entry name" value="LysM"/>
    <property type="match status" value="2"/>
</dbReference>
<evidence type="ECO:0000313" key="7">
    <source>
        <dbReference type="EMBL" id="KAL2292524.1"/>
    </source>
</evidence>
<dbReference type="PANTHER" id="PTHR34997">
    <property type="entry name" value="AM15"/>
    <property type="match status" value="1"/>
</dbReference>
<proteinExistence type="inferred from homology"/>
<keyword evidence="1" id="KW-0147">Chitin-binding</keyword>
<dbReference type="Pfam" id="PF01476">
    <property type="entry name" value="LysM"/>
    <property type="match status" value="2"/>
</dbReference>
<dbReference type="InterPro" id="IPR018392">
    <property type="entry name" value="LysM"/>
</dbReference>
<keyword evidence="3" id="KW-0843">Virulence</keyword>
<keyword evidence="2" id="KW-0732">Signal</keyword>
<dbReference type="CDD" id="cd00118">
    <property type="entry name" value="LysM"/>
    <property type="match status" value="2"/>
</dbReference>
<evidence type="ECO:0000256" key="4">
    <source>
        <dbReference type="ARBA" id="ARBA00044955"/>
    </source>
</evidence>
<protein>
    <recommendedName>
        <fullName evidence="6">LysM domain-containing protein</fullName>
    </recommendedName>
</protein>
<dbReference type="InterPro" id="IPR036779">
    <property type="entry name" value="LysM_dom_sf"/>
</dbReference>
<evidence type="ECO:0000256" key="2">
    <source>
        <dbReference type="ARBA" id="ARBA00022729"/>
    </source>
</evidence>
<gene>
    <name evidence="7" type="ORF">FJTKL_09482</name>
</gene>
<keyword evidence="8" id="KW-1185">Reference proteome</keyword>
<dbReference type="SUPFAM" id="SSF54106">
    <property type="entry name" value="LysM domain"/>
    <property type="match status" value="2"/>
</dbReference>
<dbReference type="EMBL" id="JBAWTH010000003">
    <property type="protein sequence ID" value="KAL2292524.1"/>
    <property type="molecule type" value="Genomic_DNA"/>
</dbReference>